<accession>A0A5S3V8T9</accession>
<dbReference type="InterPro" id="IPR020011">
    <property type="entry name" value="FimV_C"/>
</dbReference>
<proteinExistence type="predicted"/>
<name>A0A5S3V8T9_9GAMM</name>
<dbReference type="Proteomes" id="UP000307164">
    <property type="component" value="Unassembled WGS sequence"/>
</dbReference>
<protein>
    <submittedName>
        <fullName evidence="2">Uncharacterized protein</fullName>
    </submittedName>
</protein>
<gene>
    <name evidence="2" type="ORF">CWC19_10300</name>
    <name evidence="3" type="ORF">CWC20_18260</name>
</gene>
<evidence type="ECO:0000313" key="3">
    <source>
        <dbReference type="EMBL" id="TMO71186.1"/>
    </source>
</evidence>
<dbReference type="RefSeq" id="WP_138676762.1">
    <property type="nucleotide sequence ID" value="NZ_PNBW01000114.1"/>
</dbReference>
<dbReference type="EMBL" id="PNBX01000041">
    <property type="protein sequence ID" value="TMO68293.1"/>
    <property type="molecule type" value="Genomic_DNA"/>
</dbReference>
<dbReference type="InterPro" id="IPR038440">
    <property type="entry name" value="FimV_C_sf"/>
</dbReference>
<organism evidence="2 5">
    <name type="scientific">Pseudoalteromonas aurantia</name>
    <dbReference type="NCBI Taxonomy" id="43654"/>
    <lineage>
        <taxon>Bacteria</taxon>
        <taxon>Pseudomonadati</taxon>
        <taxon>Pseudomonadota</taxon>
        <taxon>Gammaproteobacteria</taxon>
        <taxon>Alteromonadales</taxon>
        <taxon>Pseudoalteromonadaceae</taxon>
        <taxon>Pseudoalteromonas</taxon>
    </lineage>
</organism>
<evidence type="ECO:0000256" key="1">
    <source>
        <dbReference type="SAM" id="MobiDB-lite"/>
    </source>
</evidence>
<reference evidence="2" key="3">
    <citation type="submission" date="2019-09" db="EMBL/GenBank/DDBJ databases">
        <title>Co-occurence of chitin degradation, pigmentation and bioactivity in marine Pseudoalteromonas.</title>
        <authorList>
            <person name="Sonnenschein E.C."/>
            <person name="Bech P.K."/>
        </authorList>
    </citation>
    <scope>NUCLEOTIDE SEQUENCE</scope>
    <source>
        <strain evidence="2">S3790</strain>
        <strain evidence="3">S3895</strain>
    </source>
</reference>
<dbReference type="AlphaFoldDB" id="A0A5S3V8T9"/>
<comment type="caution">
    <text evidence="2">The sequence shown here is derived from an EMBL/GenBank/DDBJ whole genome shotgun (WGS) entry which is preliminary data.</text>
</comment>
<dbReference type="PROSITE" id="PS00018">
    <property type="entry name" value="EF_HAND_1"/>
    <property type="match status" value="1"/>
</dbReference>
<dbReference type="InterPro" id="IPR018247">
    <property type="entry name" value="EF_Hand_1_Ca_BS"/>
</dbReference>
<dbReference type="Gene3D" id="1.20.58.2200">
    <property type="match status" value="1"/>
</dbReference>
<keyword evidence="4" id="KW-1185">Reference proteome</keyword>
<evidence type="ECO:0000313" key="4">
    <source>
        <dbReference type="Proteomes" id="UP000307164"/>
    </source>
</evidence>
<feature type="compositionally biased region" description="Acidic residues" evidence="1">
    <location>
        <begin position="1"/>
        <end position="38"/>
    </location>
</feature>
<dbReference type="EMBL" id="PNBW01000114">
    <property type="protein sequence ID" value="TMO71186.1"/>
    <property type="molecule type" value="Genomic_DNA"/>
</dbReference>
<sequence length="475" mass="52354">MADEPEQPLEVEVEVEDELDVDPALESTAEGDFEEEAVVETSERDTQSADEEINLEAEEPLETFPEFDEQAALDAVADEPEQPLEVEVEVEDELDVDPALESTTEGDFEEEAVVETSERDTQSADEEINLEAEEPLEAFPEFDEQAALDAVADEPAQPLEVEVEDELDVDPVLENIAEGDFEEEAVVETSERDTQSADEEINLEAEEPIETLLELDEQAALDAVADESDQLPEMESDFEDEELIQPKELTGTDAAVEAPLPANLADAPELEFESADHEGDTLQNSPDEFLSQLDELSEVQEAAEQVVIDEAAIENEFMANLSDTDFDSLLNDMVEPEPVNIVELDDVDVDFASLLNDEPDTEIEELLELSDDDEDQFVDIDDLLSQSDDLEPQDEPYDDADMDVGLGDFDEFLAGDNATDVDLEADGFAAKLDLARAYIEIEDYDGAMGVIKEVLDKGPESVQSEAQALQSKLIS</sequence>
<feature type="region of interest" description="Disordered" evidence="1">
    <location>
        <begin position="88"/>
        <end position="125"/>
    </location>
</feature>
<evidence type="ECO:0000313" key="5">
    <source>
        <dbReference type="Proteomes" id="UP000307217"/>
    </source>
</evidence>
<evidence type="ECO:0000313" key="2">
    <source>
        <dbReference type="EMBL" id="TMO68293.1"/>
    </source>
</evidence>
<feature type="region of interest" description="Disordered" evidence="1">
    <location>
        <begin position="1"/>
        <end position="63"/>
    </location>
</feature>
<dbReference type="Proteomes" id="UP000307217">
    <property type="component" value="Unassembled WGS sequence"/>
</dbReference>
<feature type="compositionally biased region" description="Acidic residues" evidence="1">
    <location>
        <begin position="88"/>
        <end position="113"/>
    </location>
</feature>
<dbReference type="NCBIfam" id="TIGR03504">
    <property type="entry name" value="FimV_Cterm"/>
    <property type="match status" value="1"/>
</dbReference>
<reference evidence="4 5" key="2">
    <citation type="submission" date="2019-06" db="EMBL/GenBank/DDBJ databases">
        <title>Co-occurence of chitin degradation, pigmentation and bioactivity in marine Pseudoalteromonas.</title>
        <authorList>
            <person name="Sonnenschein E.C."/>
            <person name="Bech P.K."/>
        </authorList>
    </citation>
    <scope>NUCLEOTIDE SEQUENCE [LARGE SCALE GENOMIC DNA]</scope>
    <source>
        <strain evidence="5">S3790</strain>
        <strain evidence="4">S3895</strain>
    </source>
</reference>
<reference evidence="4 5" key="1">
    <citation type="submission" date="2018-01" db="EMBL/GenBank/DDBJ databases">
        <authorList>
            <person name="Paulsen S."/>
            <person name="Gram L.K."/>
        </authorList>
    </citation>
    <scope>NUCLEOTIDE SEQUENCE [LARGE SCALE GENOMIC DNA]</scope>
    <source>
        <strain evidence="2 5">S3790</strain>
        <strain evidence="3 4">S3895</strain>
    </source>
</reference>
<feature type="compositionally biased region" description="Acidic residues" evidence="1">
    <location>
        <begin position="48"/>
        <end position="63"/>
    </location>
</feature>